<dbReference type="AlphaFoldDB" id="A0AAP7DI07"/>
<dbReference type="InterPro" id="IPR050490">
    <property type="entry name" value="Bact_solute-bd_prot1"/>
</dbReference>
<dbReference type="InterPro" id="IPR006059">
    <property type="entry name" value="SBP"/>
</dbReference>
<dbReference type="PANTHER" id="PTHR43649">
    <property type="entry name" value="ARABINOSE-BINDING PROTEIN-RELATED"/>
    <property type="match status" value="1"/>
</dbReference>
<evidence type="ECO:0000313" key="2">
    <source>
        <dbReference type="Proteomes" id="UP000552038"/>
    </source>
</evidence>
<reference evidence="1 2" key="1">
    <citation type="submission" date="2020-05" db="EMBL/GenBank/DDBJ databases">
        <title>Whole genome sequencing and identification of novel metabolites from Paenibacillus alvei strain JR949.</title>
        <authorList>
            <person name="Rajendhran J."/>
            <person name="Sree Pranav P."/>
            <person name="Mahalakshmi B."/>
            <person name="Karthikeyan R."/>
        </authorList>
    </citation>
    <scope>NUCLEOTIDE SEQUENCE [LARGE SCALE GENOMIC DNA]</scope>
    <source>
        <strain evidence="1 2">JR949</strain>
    </source>
</reference>
<dbReference type="PANTHER" id="PTHR43649:SF12">
    <property type="entry name" value="DIACETYLCHITOBIOSE BINDING PROTEIN DASA"/>
    <property type="match status" value="1"/>
</dbReference>
<sequence length="437" mass="50154">MLSFLILFLFAASGCDEQPSIMHQVQADDEHIAEAKPPLSITVWCFEEQYADYAKNFEAEHPGVTVNVKRFSYKNHAEAYLDALEQGYAPDVMEVGHEFLGEFNGIQGLVDLNAPPFQASELKPDISPDLWDTGLSYDNKHLIALPITTSPLVTFYRKDILERYGFPSEPEKLALYMEDPDRWLAMAKRLKEHGIYLLQWDREPLQWYESMFPLLNSRLQFNRNNAMIAQGMLLSQRVNVQGLDANVGVWTEAGTEALGTGKLAMVYLGSWGEQQLEEWAPHTKGLWRATRLPMKLYGYYTGSSLIMPEQARNKELAWSFMKSVFYGVTDDSTVAAYLPSRKVLLDQERHSQFLGGQQADRLYMELASKMKEFRPTPLDKQAAEWYHSVKQRGIENNTLPDVILNQIEKLIEQGLQQERRVILQYSRALFKTMDIMS</sequence>
<proteinExistence type="predicted"/>
<dbReference type="Proteomes" id="UP000552038">
    <property type="component" value="Unassembled WGS sequence"/>
</dbReference>
<dbReference type="Pfam" id="PF01547">
    <property type="entry name" value="SBP_bac_1"/>
    <property type="match status" value="1"/>
</dbReference>
<comment type="caution">
    <text evidence="1">The sequence shown here is derived from an EMBL/GenBank/DDBJ whole genome shotgun (WGS) entry which is preliminary data.</text>
</comment>
<accession>A0AAP7DI07</accession>
<evidence type="ECO:0000313" key="1">
    <source>
        <dbReference type="EMBL" id="NOJ71168.1"/>
    </source>
</evidence>
<gene>
    <name evidence="1" type="ORF">HMI46_11435</name>
</gene>
<name>A0AAP7DI07_PAEAL</name>
<organism evidence="1 2">
    <name type="scientific">Paenibacillus alvei</name>
    <name type="common">Bacillus alvei</name>
    <dbReference type="NCBI Taxonomy" id="44250"/>
    <lineage>
        <taxon>Bacteria</taxon>
        <taxon>Bacillati</taxon>
        <taxon>Bacillota</taxon>
        <taxon>Bacilli</taxon>
        <taxon>Bacillales</taxon>
        <taxon>Paenibacillaceae</taxon>
        <taxon>Paenibacillus</taxon>
    </lineage>
</organism>
<dbReference type="EMBL" id="JABFOR010000011">
    <property type="protein sequence ID" value="NOJ71168.1"/>
    <property type="molecule type" value="Genomic_DNA"/>
</dbReference>
<dbReference type="SUPFAM" id="SSF53850">
    <property type="entry name" value="Periplasmic binding protein-like II"/>
    <property type="match status" value="1"/>
</dbReference>
<dbReference type="Gene3D" id="3.40.190.10">
    <property type="entry name" value="Periplasmic binding protein-like II"/>
    <property type="match status" value="2"/>
</dbReference>
<protein>
    <submittedName>
        <fullName evidence="1">Extracellular solute-binding protein</fullName>
    </submittedName>
</protein>